<evidence type="ECO:0000313" key="5">
    <source>
        <dbReference type="EMBL" id="EFI27355.1"/>
    </source>
</evidence>
<feature type="compositionally biased region" description="Basic and acidic residues" evidence="3">
    <location>
        <begin position="442"/>
        <end position="452"/>
    </location>
</feature>
<evidence type="ECO:0000256" key="2">
    <source>
        <dbReference type="ARBA" id="ARBA00023242"/>
    </source>
</evidence>
<feature type="compositionally biased region" description="Acidic residues" evidence="3">
    <location>
        <begin position="282"/>
        <end position="293"/>
    </location>
</feature>
<dbReference type="InParanoid" id="D6RNV3"/>
<keyword evidence="2" id="KW-0539">Nucleus</keyword>
<feature type="region of interest" description="Disordered" evidence="3">
    <location>
        <begin position="45"/>
        <end position="76"/>
    </location>
</feature>
<protein>
    <recommendedName>
        <fullName evidence="4">RED-like N-terminal domain-containing protein</fullName>
    </recommendedName>
</protein>
<dbReference type="VEuPathDB" id="FungiDB:CC1G_14828"/>
<dbReference type="InterPro" id="IPR039896">
    <property type="entry name" value="Red-like"/>
</dbReference>
<feature type="compositionally biased region" description="Basic and acidic residues" evidence="3">
    <location>
        <begin position="170"/>
        <end position="183"/>
    </location>
</feature>
<dbReference type="STRING" id="240176.D6RNV3"/>
<dbReference type="OrthoDB" id="3366823at2759"/>
<keyword evidence="6" id="KW-1185">Reference proteome</keyword>
<organism evidence="5 6">
    <name type="scientific">Coprinopsis cinerea (strain Okayama-7 / 130 / ATCC MYA-4618 / FGSC 9003)</name>
    <name type="common">Inky cap fungus</name>
    <name type="synonym">Hormographiella aspergillata</name>
    <dbReference type="NCBI Taxonomy" id="240176"/>
    <lineage>
        <taxon>Eukaryota</taxon>
        <taxon>Fungi</taxon>
        <taxon>Dikarya</taxon>
        <taxon>Basidiomycota</taxon>
        <taxon>Agaricomycotina</taxon>
        <taxon>Agaricomycetes</taxon>
        <taxon>Agaricomycetidae</taxon>
        <taxon>Agaricales</taxon>
        <taxon>Agaricineae</taxon>
        <taxon>Psathyrellaceae</taxon>
        <taxon>Coprinopsis</taxon>
    </lineage>
</organism>
<dbReference type="GO" id="GO:0005634">
    <property type="term" value="C:nucleus"/>
    <property type="evidence" value="ECO:0007669"/>
    <property type="project" value="UniProtKB-SubCell"/>
</dbReference>
<evidence type="ECO:0000256" key="1">
    <source>
        <dbReference type="ARBA" id="ARBA00004123"/>
    </source>
</evidence>
<feature type="region of interest" description="Disordered" evidence="3">
    <location>
        <begin position="150"/>
        <end position="452"/>
    </location>
</feature>
<feature type="compositionally biased region" description="Acidic residues" evidence="3">
    <location>
        <begin position="375"/>
        <end position="386"/>
    </location>
</feature>
<proteinExistence type="predicted"/>
<dbReference type="Pfam" id="PF07808">
    <property type="entry name" value="RED_N"/>
    <property type="match status" value="1"/>
</dbReference>
<dbReference type="RefSeq" id="XP_002910849.1">
    <property type="nucleotide sequence ID" value="XM_002910803.1"/>
</dbReference>
<name>D6RNV3_COPC7</name>
<dbReference type="Proteomes" id="UP000001861">
    <property type="component" value="Unassembled WGS sequence"/>
</dbReference>
<evidence type="ECO:0000259" key="4">
    <source>
        <dbReference type="Pfam" id="PF07808"/>
    </source>
</evidence>
<dbReference type="InterPro" id="IPR012916">
    <property type="entry name" value="RED_N"/>
</dbReference>
<comment type="subcellular location">
    <subcellularLocation>
        <location evidence="1">Nucleus</location>
    </subcellularLocation>
</comment>
<feature type="compositionally biased region" description="Basic residues" evidence="3">
    <location>
        <begin position="418"/>
        <end position="429"/>
    </location>
</feature>
<feature type="compositionally biased region" description="Basic and acidic residues" evidence="3">
    <location>
        <begin position="190"/>
        <end position="208"/>
    </location>
</feature>
<dbReference type="HOGENOM" id="CLU_048753_0_0_1"/>
<dbReference type="GeneID" id="9380321"/>
<feature type="compositionally biased region" description="Acidic residues" evidence="3">
    <location>
        <begin position="305"/>
        <end position="315"/>
    </location>
</feature>
<dbReference type="eggNOG" id="KOG2498">
    <property type="taxonomic scope" value="Eukaryota"/>
</dbReference>
<dbReference type="EMBL" id="AACS02000007">
    <property type="protein sequence ID" value="EFI27355.1"/>
    <property type="molecule type" value="Genomic_DNA"/>
</dbReference>
<feature type="compositionally biased region" description="Basic and acidic residues" evidence="3">
    <location>
        <begin position="354"/>
        <end position="364"/>
    </location>
</feature>
<comment type="caution">
    <text evidence="5">The sequence shown here is derived from an EMBL/GenBank/DDBJ whole genome shotgun (WGS) entry which is preliminary data.</text>
</comment>
<feature type="domain" description="RED-like N-terminal" evidence="4">
    <location>
        <begin position="68"/>
        <end position="171"/>
    </location>
</feature>
<reference evidence="5 6" key="1">
    <citation type="journal article" date="2010" name="Proc. Natl. Acad. Sci. U.S.A.">
        <title>Insights into evolution of multicellular fungi from the assembled chromosomes of the mushroom Coprinopsis cinerea (Coprinus cinereus).</title>
        <authorList>
            <person name="Stajich J.E."/>
            <person name="Wilke S.K."/>
            <person name="Ahren D."/>
            <person name="Au C.H."/>
            <person name="Birren B.W."/>
            <person name="Borodovsky M."/>
            <person name="Burns C."/>
            <person name="Canback B."/>
            <person name="Casselton L.A."/>
            <person name="Cheng C.K."/>
            <person name="Deng J."/>
            <person name="Dietrich F.S."/>
            <person name="Fargo D.C."/>
            <person name="Farman M.L."/>
            <person name="Gathman A.C."/>
            <person name="Goldberg J."/>
            <person name="Guigo R."/>
            <person name="Hoegger P.J."/>
            <person name="Hooker J.B."/>
            <person name="Huggins A."/>
            <person name="James T.Y."/>
            <person name="Kamada T."/>
            <person name="Kilaru S."/>
            <person name="Kodira C."/>
            <person name="Kues U."/>
            <person name="Kupfer D."/>
            <person name="Kwan H.S."/>
            <person name="Lomsadze A."/>
            <person name="Li W."/>
            <person name="Lilly W.W."/>
            <person name="Ma L.J."/>
            <person name="Mackey A.J."/>
            <person name="Manning G."/>
            <person name="Martin F."/>
            <person name="Muraguchi H."/>
            <person name="Natvig D.O."/>
            <person name="Palmerini H."/>
            <person name="Ramesh M.A."/>
            <person name="Rehmeyer C.J."/>
            <person name="Roe B.A."/>
            <person name="Shenoy N."/>
            <person name="Stanke M."/>
            <person name="Ter-Hovhannisyan V."/>
            <person name="Tunlid A."/>
            <person name="Velagapudi R."/>
            <person name="Vision T.J."/>
            <person name="Zeng Q."/>
            <person name="Zolan M.E."/>
            <person name="Pukkila P.J."/>
        </authorList>
    </citation>
    <scope>NUCLEOTIDE SEQUENCE [LARGE SCALE GENOMIC DNA]</scope>
    <source>
        <strain evidence="6">Okayama-7 / 130 / ATCC MYA-4618 / FGSC 9003</strain>
    </source>
</reference>
<feature type="compositionally biased region" description="Basic and acidic residues" evidence="3">
    <location>
        <begin position="402"/>
        <end position="411"/>
    </location>
</feature>
<gene>
    <name evidence="5" type="ORF">CC1G_14828</name>
</gene>
<dbReference type="AlphaFoldDB" id="D6RNV3"/>
<dbReference type="PANTHER" id="PTHR12765">
    <property type="entry name" value="RED PROTEIN IK FACTOR CYTOKINE IK"/>
    <property type="match status" value="1"/>
</dbReference>
<accession>D6RNV3</accession>
<evidence type="ECO:0000256" key="3">
    <source>
        <dbReference type="SAM" id="MobiDB-lite"/>
    </source>
</evidence>
<dbReference type="OMA" id="QLLMNKM"/>
<evidence type="ECO:0000313" key="6">
    <source>
        <dbReference type="Proteomes" id="UP000001861"/>
    </source>
</evidence>
<dbReference type="KEGG" id="cci:CC1G_14828"/>
<sequence length="452" mass="50038">MRESIGGCTVKALSTNLSFTEAWIRTPSALSSVQGHRPLPELQLEDPVQSQPCPKHASQPAFKPRKVKPNAESKYRDRATERRLGQAHDFAHVEAVLSEFEKQAKEGNSADIEEKRKYLGGDSEHSVLVKGLDFALLEQNKARAALATDAVDDDSLEQAFSEASKPKKRTREDLLRELKEKRTGGAGGEVTREKSAEEEARLLEEAKQKGKFKPIGFKPIGGSTEGKKKKKVKGEGKDGERKKKKRKIESEAGPQAKEEAKEGEVAQPTTSSSATPAPPPEPEPEPIDDDFDIFADAGEYKGLELDDNDDNDDDESPKREEGEEQETAPGKWVSVDDDLPIFTRKTSEPPPRTESPKRRTESPARETGPPKPVLPEDDLEDGEMDVDERPARLVPLASSTIDVKELLEMDRASTSWNKNRKKKDKKKKAAGGDDEEAPGKVSDAKVERDYQR</sequence>